<accession>D9WE25</accession>
<proteinExistence type="predicted"/>
<dbReference type="AlphaFoldDB" id="D9WE25"/>
<protein>
    <submittedName>
        <fullName evidence="3">Putative integral membrane protein</fullName>
    </submittedName>
</protein>
<dbReference type="EMBL" id="GG657754">
    <property type="protein sequence ID" value="EFL21085.1"/>
    <property type="molecule type" value="Genomic_DNA"/>
</dbReference>
<feature type="region of interest" description="Disordered" evidence="1">
    <location>
        <begin position="1"/>
        <end position="24"/>
    </location>
</feature>
<feature type="transmembrane region" description="Helical" evidence="2">
    <location>
        <begin position="29"/>
        <end position="47"/>
    </location>
</feature>
<evidence type="ECO:0000313" key="3">
    <source>
        <dbReference type="EMBL" id="EFL21085.1"/>
    </source>
</evidence>
<reference evidence="3 4" key="1">
    <citation type="submission" date="2009-02" db="EMBL/GenBank/DDBJ databases">
        <title>Annotation of Streptomyces hygroscopicus strain ATCC 53653.</title>
        <authorList>
            <consortium name="The Broad Institute Genome Sequencing Platform"/>
            <consortium name="Broad Institute Microbial Sequencing Center"/>
            <person name="Fischbach M."/>
            <person name="Godfrey P."/>
            <person name="Ward D."/>
            <person name="Young S."/>
            <person name="Zeng Q."/>
            <person name="Koehrsen M."/>
            <person name="Alvarado L."/>
            <person name="Berlin A.M."/>
            <person name="Bochicchio J."/>
            <person name="Borenstein D."/>
            <person name="Chapman S.B."/>
            <person name="Chen Z."/>
            <person name="Engels R."/>
            <person name="Freedman E."/>
            <person name="Gellesch M."/>
            <person name="Goldberg J."/>
            <person name="Griggs A."/>
            <person name="Gujja S."/>
            <person name="Heilman E.R."/>
            <person name="Heiman D.I."/>
            <person name="Hepburn T.A."/>
            <person name="Howarth C."/>
            <person name="Jen D."/>
            <person name="Larson L."/>
            <person name="Lewis B."/>
            <person name="Mehta T."/>
            <person name="Park D."/>
            <person name="Pearson M."/>
            <person name="Richards J."/>
            <person name="Roberts A."/>
            <person name="Saif S."/>
            <person name="Shea T.D."/>
            <person name="Shenoy N."/>
            <person name="Sisk P."/>
            <person name="Stolte C."/>
            <person name="Sykes S.N."/>
            <person name="Thomson T."/>
            <person name="Walk T."/>
            <person name="White J."/>
            <person name="Yandava C."/>
            <person name="Straight P."/>
            <person name="Clardy J."/>
            <person name="Hung D."/>
            <person name="Kolter R."/>
            <person name="Mekalanos J."/>
            <person name="Walker S."/>
            <person name="Walsh C.T."/>
            <person name="Wieland-Brown L.C."/>
            <person name="Haas B."/>
            <person name="Nusbaum C."/>
            <person name="Birren B."/>
        </authorList>
    </citation>
    <scope>NUCLEOTIDE SEQUENCE [LARGE SCALE GENOMIC DNA]</scope>
    <source>
        <strain evidence="3 4">ATCC 53653</strain>
    </source>
</reference>
<gene>
    <name evidence="3" type="ORF">SSOG_00797</name>
</gene>
<name>D9WE25_9ACTN</name>
<dbReference type="STRING" id="457427.SSOG_00797"/>
<keyword evidence="2" id="KW-0812">Transmembrane</keyword>
<evidence type="ECO:0000313" key="4">
    <source>
        <dbReference type="Proteomes" id="UP000003963"/>
    </source>
</evidence>
<dbReference type="HOGENOM" id="CLU_201968_0_0_11"/>
<dbReference type="Proteomes" id="UP000003963">
    <property type="component" value="Unassembled WGS sequence"/>
</dbReference>
<organism evidence="3 4">
    <name type="scientific">Streptomyces himastatinicus ATCC 53653</name>
    <dbReference type="NCBI Taxonomy" id="457427"/>
    <lineage>
        <taxon>Bacteria</taxon>
        <taxon>Bacillati</taxon>
        <taxon>Actinomycetota</taxon>
        <taxon>Actinomycetes</taxon>
        <taxon>Kitasatosporales</taxon>
        <taxon>Streptomycetaceae</taxon>
        <taxon>Streptomyces</taxon>
        <taxon>Streptomyces violaceusniger group</taxon>
    </lineage>
</organism>
<feature type="transmembrane region" description="Helical" evidence="2">
    <location>
        <begin position="53"/>
        <end position="71"/>
    </location>
</feature>
<evidence type="ECO:0000256" key="2">
    <source>
        <dbReference type="SAM" id="Phobius"/>
    </source>
</evidence>
<keyword evidence="2" id="KW-0472">Membrane</keyword>
<sequence length="72" mass="7401">MEARPWGRCSGRGAGTAVRRSGMTGSAKGMTACAVGGLVAVTAYTVALGSNGWLWFAWVVLALLTVGTLLTR</sequence>
<keyword evidence="2" id="KW-1133">Transmembrane helix</keyword>
<keyword evidence="4" id="KW-1185">Reference proteome</keyword>
<evidence type="ECO:0000256" key="1">
    <source>
        <dbReference type="SAM" id="MobiDB-lite"/>
    </source>
</evidence>